<accession>A0A367WU12</accession>
<reference evidence="1 2" key="1">
    <citation type="submission" date="2014-07" db="EMBL/GenBank/DDBJ databases">
        <title>Draft genome sequence of Thalassospira profundimaris PR54-5.</title>
        <authorList>
            <person name="Lai Q."/>
            <person name="Shao Z."/>
        </authorList>
    </citation>
    <scope>NUCLEOTIDE SEQUENCE [LARGE SCALE GENOMIC DNA]</scope>
    <source>
        <strain evidence="1 2">PR54-5</strain>
    </source>
</reference>
<organism evidence="1 2">
    <name type="scientific">Thalassospira profundimaris</name>
    <dbReference type="NCBI Taxonomy" id="502049"/>
    <lineage>
        <taxon>Bacteria</taxon>
        <taxon>Pseudomonadati</taxon>
        <taxon>Pseudomonadota</taxon>
        <taxon>Alphaproteobacteria</taxon>
        <taxon>Rhodospirillales</taxon>
        <taxon>Thalassospiraceae</taxon>
        <taxon>Thalassospira</taxon>
    </lineage>
</organism>
<name>A0A367WU12_9PROT</name>
<evidence type="ECO:0000313" key="2">
    <source>
        <dbReference type="Proteomes" id="UP000252255"/>
    </source>
</evidence>
<dbReference type="Proteomes" id="UP000252255">
    <property type="component" value="Unassembled WGS sequence"/>
</dbReference>
<dbReference type="EMBL" id="JPWI01000008">
    <property type="protein sequence ID" value="RCK44956.1"/>
    <property type="molecule type" value="Genomic_DNA"/>
</dbReference>
<evidence type="ECO:0000313" key="1">
    <source>
        <dbReference type="EMBL" id="RCK44956.1"/>
    </source>
</evidence>
<protein>
    <submittedName>
        <fullName evidence="1">Uncharacterized protein</fullName>
    </submittedName>
</protein>
<comment type="caution">
    <text evidence="1">The sequence shown here is derived from an EMBL/GenBank/DDBJ whole genome shotgun (WGS) entry which is preliminary data.</text>
</comment>
<proteinExistence type="predicted"/>
<dbReference type="AlphaFoldDB" id="A0A367WU12"/>
<gene>
    <name evidence="1" type="ORF">TH30_13145</name>
</gene>
<sequence>MVCENHAKSGFPGLLAKDAKDSAKMCRQIQIWGRFTHIGAVCPAFFSRCAVSAIEGDSYIVIDA</sequence>